<gene>
    <name evidence="1" type="ORF">Pmani_006155</name>
</gene>
<proteinExistence type="predicted"/>
<evidence type="ECO:0000313" key="1">
    <source>
        <dbReference type="EMBL" id="KAK4323121.1"/>
    </source>
</evidence>
<keyword evidence="2" id="KW-1185">Reference proteome</keyword>
<protein>
    <submittedName>
        <fullName evidence="1">Uncharacterized protein</fullName>
    </submittedName>
</protein>
<reference evidence="1" key="1">
    <citation type="submission" date="2023-11" db="EMBL/GenBank/DDBJ databases">
        <title>Genome assemblies of two species of porcelain crab, Petrolisthes cinctipes and Petrolisthes manimaculis (Anomura: Porcellanidae).</title>
        <authorList>
            <person name="Angst P."/>
        </authorList>
    </citation>
    <scope>NUCLEOTIDE SEQUENCE</scope>
    <source>
        <strain evidence="1">PB745_02</strain>
        <tissue evidence="1">Gill</tissue>
    </source>
</reference>
<dbReference type="EMBL" id="JAWZYT010000470">
    <property type="protein sequence ID" value="KAK4323121.1"/>
    <property type="molecule type" value="Genomic_DNA"/>
</dbReference>
<accession>A0AAE1UJV1</accession>
<evidence type="ECO:0000313" key="2">
    <source>
        <dbReference type="Proteomes" id="UP001292094"/>
    </source>
</evidence>
<name>A0AAE1UJV1_9EUCA</name>
<sequence>MPTSINSGKMRSPHLTVFSANVRGLPTNKGDLTHNFILSHQTDIAVVTNTWLTSEVESTFDKSQDTPTGLERTNIEDREVVWQSALRRVKPG</sequence>
<dbReference type="AlphaFoldDB" id="A0AAE1UJV1"/>
<comment type="caution">
    <text evidence="1">The sequence shown here is derived from an EMBL/GenBank/DDBJ whole genome shotgun (WGS) entry which is preliminary data.</text>
</comment>
<organism evidence="1 2">
    <name type="scientific">Petrolisthes manimaculis</name>
    <dbReference type="NCBI Taxonomy" id="1843537"/>
    <lineage>
        <taxon>Eukaryota</taxon>
        <taxon>Metazoa</taxon>
        <taxon>Ecdysozoa</taxon>
        <taxon>Arthropoda</taxon>
        <taxon>Crustacea</taxon>
        <taxon>Multicrustacea</taxon>
        <taxon>Malacostraca</taxon>
        <taxon>Eumalacostraca</taxon>
        <taxon>Eucarida</taxon>
        <taxon>Decapoda</taxon>
        <taxon>Pleocyemata</taxon>
        <taxon>Anomura</taxon>
        <taxon>Galatheoidea</taxon>
        <taxon>Porcellanidae</taxon>
        <taxon>Petrolisthes</taxon>
    </lineage>
</organism>
<dbReference type="Proteomes" id="UP001292094">
    <property type="component" value="Unassembled WGS sequence"/>
</dbReference>